<feature type="region of interest" description="Disordered" evidence="1">
    <location>
        <begin position="162"/>
        <end position="413"/>
    </location>
</feature>
<dbReference type="AlphaFoldDB" id="A0A9W9HWW4"/>
<dbReference type="GO" id="GO:0046982">
    <property type="term" value="F:protein heterodimerization activity"/>
    <property type="evidence" value="ECO:0007669"/>
    <property type="project" value="InterPro"/>
</dbReference>
<reference evidence="2" key="1">
    <citation type="submission" date="2022-11" db="EMBL/GenBank/DDBJ databases">
        <authorList>
            <person name="Petersen C."/>
        </authorList>
    </citation>
    <scope>NUCLEOTIDE SEQUENCE</scope>
    <source>
        <strain evidence="2">IBT 26290</strain>
    </source>
</reference>
<dbReference type="Pfam" id="PF10384">
    <property type="entry name" value="Scm3"/>
    <property type="match status" value="1"/>
</dbReference>
<dbReference type="GO" id="GO:0042393">
    <property type="term" value="F:histone binding"/>
    <property type="evidence" value="ECO:0007669"/>
    <property type="project" value="InterPro"/>
</dbReference>
<proteinExistence type="predicted"/>
<protein>
    <recommendedName>
        <fullName evidence="4">Myb-like DNA-binding domain protein</fullName>
    </recommendedName>
</protein>
<dbReference type="GO" id="GO:0005634">
    <property type="term" value="C:nucleus"/>
    <property type="evidence" value="ECO:0007669"/>
    <property type="project" value="InterPro"/>
</dbReference>
<gene>
    <name evidence="2" type="ORF">N7482_008920</name>
</gene>
<accession>A0A9W9HWW4</accession>
<feature type="compositionally biased region" description="Basic and acidic residues" evidence="1">
    <location>
        <begin position="356"/>
        <end position="366"/>
    </location>
</feature>
<evidence type="ECO:0000256" key="1">
    <source>
        <dbReference type="SAM" id="MobiDB-lite"/>
    </source>
</evidence>
<dbReference type="Gene3D" id="1.10.20.10">
    <property type="entry name" value="Histone, subunit A"/>
    <property type="match status" value="1"/>
</dbReference>
<evidence type="ECO:0000313" key="3">
    <source>
        <dbReference type="Proteomes" id="UP001149163"/>
    </source>
</evidence>
<dbReference type="PANTHER" id="PTHR15992">
    <property type="entry name" value="HOLLIDAY JUNCTION RECOGNITION PROTEIN"/>
    <property type="match status" value="1"/>
</dbReference>
<dbReference type="InterPro" id="IPR018465">
    <property type="entry name" value="Scm3/HJURP"/>
</dbReference>
<name>A0A9W9HWW4_9EURO</name>
<dbReference type="SUPFAM" id="SSF46689">
    <property type="entry name" value="Homeodomain-like"/>
    <property type="match status" value="1"/>
</dbReference>
<evidence type="ECO:0008006" key="4">
    <source>
        <dbReference type="Google" id="ProtNLM"/>
    </source>
</evidence>
<dbReference type="PANTHER" id="PTHR15992:SF5">
    <property type="entry name" value="HOLLIDAY JUNCTION RECOGNITION PROTEIN"/>
    <property type="match status" value="1"/>
</dbReference>
<evidence type="ECO:0000313" key="2">
    <source>
        <dbReference type="EMBL" id="KAJ5157820.1"/>
    </source>
</evidence>
<organism evidence="2 3">
    <name type="scientific">Penicillium canariense</name>
    <dbReference type="NCBI Taxonomy" id="189055"/>
    <lineage>
        <taxon>Eukaryota</taxon>
        <taxon>Fungi</taxon>
        <taxon>Dikarya</taxon>
        <taxon>Ascomycota</taxon>
        <taxon>Pezizomycotina</taxon>
        <taxon>Eurotiomycetes</taxon>
        <taxon>Eurotiomycetidae</taxon>
        <taxon>Eurotiales</taxon>
        <taxon>Aspergillaceae</taxon>
        <taxon>Penicillium</taxon>
    </lineage>
</organism>
<sequence>MDAPMSDTMNNLIEHPAKRARLSYISGSPEEVGEASEEWDLHAARAQNDLRLKSIFEGIFSKYGNDFSEVGDEIDLETGEIVVNNGHLQGLHDEADAGNEEQAWLLETDPATSEDEVQDGDEELVGAQGAASGRNSQRELLGSGTDGDANVSLCDAALTSLEPGPGIPGSSRSVFGEPSSAPHHIEKDPGPKDPVWQAPDLPPLFSTPKVQRRTDLSPQLPNLHRELSPPGSGSLWTVPRRGRPRKSQDGTARTTPTPSKRRPRAKRKAQSSPVSRDWSFAKVADGSESDDPLQENWPSLMPFTPQMKATEKRRCGGPVKPVDDSVEDAVISRVGATPQSSIQAGRTMHRQSATEPKPDSRGHHSEQSPAQSDVAIDYDNVQSDSSPRLPPHSQAVADSPLTNTPTGSNARISPDEARLIVRMRYVQGRKWKEILDALPGRKMTQIYQWNQIHWVNRRVNPPEPSPPWLQAELETLESLADRSGLSWVEIKAQLPGRSRPEIEVELLRIWVGEDVWGGGQRAAASVQNEVEHEAIGLDTDDRERNGLETSAMAVEESTVEDPTAVEGSDMELPAPGAQRPLRFEELINDDGENDDDADDDEVILISGVSSPSKLSAIHLESPVPSRHGSATLKSPTKLHSLI</sequence>
<comment type="caution">
    <text evidence="2">The sequence shown here is derived from an EMBL/GenBank/DDBJ whole genome shotgun (WGS) entry which is preliminary data.</text>
</comment>
<feature type="compositionally biased region" description="Basic residues" evidence="1">
    <location>
        <begin position="259"/>
        <end position="269"/>
    </location>
</feature>
<dbReference type="EMBL" id="JAPQKN010000006">
    <property type="protein sequence ID" value="KAJ5157820.1"/>
    <property type="molecule type" value="Genomic_DNA"/>
</dbReference>
<reference evidence="2" key="2">
    <citation type="journal article" date="2023" name="IMA Fungus">
        <title>Comparative genomic study of the Penicillium genus elucidates a diverse pangenome and 15 lateral gene transfer events.</title>
        <authorList>
            <person name="Petersen C."/>
            <person name="Sorensen T."/>
            <person name="Nielsen M.R."/>
            <person name="Sondergaard T.E."/>
            <person name="Sorensen J.L."/>
            <person name="Fitzpatrick D.A."/>
            <person name="Frisvad J.C."/>
            <person name="Nielsen K.L."/>
        </authorList>
    </citation>
    <scope>NUCLEOTIDE SEQUENCE</scope>
    <source>
        <strain evidence="2">IBT 26290</strain>
    </source>
</reference>
<dbReference type="InterPro" id="IPR009072">
    <property type="entry name" value="Histone-fold"/>
</dbReference>
<dbReference type="InterPro" id="IPR009057">
    <property type="entry name" value="Homeodomain-like_sf"/>
</dbReference>
<dbReference type="Proteomes" id="UP001149163">
    <property type="component" value="Unassembled WGS sequence"/>
</dbReference>
<feature type="region of interest" description="Disordered" evidence="1">
    <location>
        <begin position="620"/>
        <end position="642"/>
    </location>
</feature>
<feature type="region of interest" description="Disordered" evidence="1">
    <location>
        <begin position="125"/>
        <end position="146"/>
    </location>
</feature>
<dbReference type="GeneID" id="81430220"/>
<dbReference type="RefSeq" id="XP_056540809.1">
    <property type="nucleotide sequence ID" value="XM_056691044.1"/>
</dbReference>
<keyword evidence="3" id="KW-1185">Reference proteome</keyword>
<dbReference type="OrthoDB" id="2420608at2759"/>
<feature type="compositionally biased region" description="Polar residues" evidence="1">
    <location>
        <begin position="337"/>
        <end position="354"/>
    </location>
</feature>
<feature type="compositionally biased region" description="Polar residues" evidence="1">
    <location>
        <begin position="400"/>
        <end position="411"/>
    </location>
</feature>